<keyword evidence="6" id="KW-0413">Isomerase</keyword>
<evidence type="ECO:0000256" key="2">
    <source>
        <dbReference type="ARBA" id="ARBA00004988"/>
    </source>
</evidence>
<dbReference type="AlphaFoldDB" id="A0A1Y1S901"/>
<organism evidence="9 10">
    <name type="scientific">Enterospora canceri</name>
    <dbReference type="NCBI Taxonomy" id="1081671"/>
    <lineage>
        <taxon>Eukaryota</taxon>
        <taxon>Fungi</taxon>
        <taxon>Fungi incertae sedis</taxon>
        <taxon>Microsporidia</taxon>
        <taxon>Enterocytozoonidae</taxon>
        <taxon>Enterospora</taxon>
    </lineage>
</organism>
<sequence>MEIYESIYKKHLVDKKIIGFGASSRIKMFTETLPPDSNKTYVPTDMQSEMMLSDYDLRILPKYVDLYVDTTDLFVELENGRRFLVKGLSHSAVKEKILYSLADKKLVLYDSKKITRTVAGLYIPVEIIKESYYHVCDVIARKYKLKQRIRLNGPNPYVNSMGHFVLMVEYSEKFIKECEKIVGVVEHGVFEIDENTILEGI</sequence>
<evidence type="ECO:0000256" key="8">
    <source>
        <dbReference type="ARBA" id="ARBA00032273"/>
    </source>
</evidence>
<protein>
    <recommendedName>
        <fullName evidence="5">Ribose-5-phosphate isomerase</fullName>
        <ecNumber evidence="4">5.3.1.6</ecNumber>
    </recommendedName>
    <alternativeName>
        <fullName evidence="8">D-ribose-5-phosphate ketol-isomerase</fullName>
    </alternativeName>
    <alternativeName>
        <fullName evidence="7">Phosphoriboisomerase</fullName>
    </alternativeName>
</protein>
<evidence type="ECO:0000256" key="6">
    <source>
        <dbReference type="ARBA" id="ARBA00023235"/>
    </source>
</evidence>
<dbReference type="Proteomes" id="UP000192639">
    <property type="component" value="Unassembled WGS sequence"/>
</dbReference>
<comment type="pathway">
    <text evidence="2">Carbohydrate degradation; pentose phosphate pathway; D-ribose 5-phosphate from D-ribulose 5-phosphate (non-oxidative stage): step 1/1.</text>
</comment>
<evidence type="ECO:0000256" key="5">
    <source>
        <dbReference type="ARBA" id="ARBA00019150"/>
    </source>
</evidence>
<evidence type="ECO:0000256" key="4">
    <source>
        <dbReference type="ARBA" id="ARBA00011959"/>
    </source>
</evidence>
<comment type="similarity">
    <text evidence="3">Belongs to the ribose 5-phosphate isomerase family.</text>
</comment>
<dbReference type="GO" id="GO:0004751">
    <property type="term" value="F:ribose-5-phosphate isomerase activity"/>
    <property type="evidence" value="ECO:0007669"/>
    <property type="project" value="UniProtKB-EC"/>
</dbReference>
<dbReference type="GO" id="GO:0006014">
    <property type="term" value="P:D-ribose metabolic process"/>
    <property type="evidence" value="ECO:0007669"/>
    <property type="project" value="TreeGrafter"/>
</dbReference>
<evidence type="ECO:0000256" key="1">
    <source>
        <dbReference type="ARBA" id="ARBA00001713"/>
    </source>
</evidence>
<evidence type="ECO:0000256" key="3">
    <source>
        <dbReference type="ARBA" id="ARBA00008088"/>
    </source>
</evidence>
<evidence type="ECO:0000313" key="9">
    <source>
        <dbReference type="EMBL" id="ORD94945.1"/>
    </source>
</evidence>
<evidence type="ECO:0000256" key="7">
    <source>
        <dbReference type="ARBA" id="ARBA00029734"/>
    </source>
</evidence>
<dbReference type="InterPro" id="IPR004788">
    <property type="entry name" value="Ribose5P_isomerase_type_A"/>
</dbReference>
<dbReference type="SUPFAM" id="SSF100950">
    <property type="entry name" value="NagB/RpiA/CoA transferase-like"/>
    <property type="match status" value="1"/>
</dbReference>
<dbReference type="UniPathway" id="UPA00115">
    <property type="reaction ID" value="UER00412"/>
</dbReference>
<dbReference type="InterPro" id="IPR037171">
    <property type="entry name" value="NagB/RpiA_transferase-like"/>
</dbReference>
<dbReference type="EMBL" id="LWDP01000006">
    <property type="protein sequence ID" value="ORD94945.1"/>
    <property type="molecule type" value="Genomic_DNA"/>
</dbReference>
<name>A0A1Y1S901_9MICR</name>
<gene>
    <name evidence="9" type="primary">RPIA</name>
    <name evidence="9" type="ORF">ECANGB1_1902</name>
</gene>
<dbReference type="Gene3D" id="3.30.70.260">
    <property type="match status" value="1"/>
</dbReference>
<accession>A0A1Y1S901</accession>
<dbReference type="GO" id="GO:0009052">
    <property type="term" value="P:pentose-phosphate shunt, non-oxidative branch"/>
    <property type="evidence" value="ECO:0007669"/>
    <property type="project" value="InterPro"/>
</dbReference>
<dbReference type="SUPFAM" id="SSF75445">
    <property type="entry name" value="D-ribose-5-phosphate isomerase (RpiA), lid domain"/>
    <property type="match status" value="1"/>
</dbReference>
<reference evidence="9 10" key="1">
    <citation type="journal article" date="2017" name="Environ. Microbiol.">
        <title>Decay of the glycolytic pathway and adaptation to intranuclear parasitism within Enterocytozoonidae microsporidia.</title>
        <authorList>
            <person name="Wiredu Boakye D."/>
            <person name="Jaroenlak P."/>
            <person name="Prachumwat A."/>
            <person name="Williams T.A."/>
            <person name="Bateman K.S."/>
            <person name="Itsathitphaisarn O."/>
            <person name="Sritunyalucksana K."/>
            <person name="Paszkiewicz K.H."/>
            <person name="Moore K.A."/>
            <person name="Stentiford G.D."/>
            <person name="Williams B.A."/>
        </authorList>
    </citation>
    <scope>NUCLEOTIDE SEQUENCE [LARGE SCALE GENOMIC DNA]</scope>
    <source>
        <strain evidence="9 10">GB1</strain>
    </source>
</reference>
<evidence type="ECO:0000313" key="10">
    <source>
        <dbReference type="Proteomes" id="UP000192639"/>
    </source>
</evidence>
<dbReference type="EC" id="5.3.1.6" evidence="4"/>
<proteinExistence type="inferred from homology"/>
<dbReference type="Pfam" id="PF06026">
    <property type="entry name" value="Rib_5-P_isom_A"/>
    <property type="match status" value="1"/>
</dbReference>
<dbReference type="Gene3D" id="3.40.50.1360">
    <property type="match status" value="1"/>
</dbReference>
<dbReference type="OrthoDB" id="1555531at2759"/>
<dbReference type="PANTHER" id="PTHR11934">
    <property type="entry name" value="RIBOSE-5-PHOSPHATE ISOMERASE"/>
    <property type="match status" value="1"/>
</dbReference>
<keyword evidence="10" id="KW-1185">Reference proteome</keyword>
<dbReference type="PANTHER" id="PTHR11934:SF0">
    <property type="entry name" value="RIBOSE-5-PHOSPHATE ISOMERASE"/>
    <property type="match status" value="1"/>
</dbReference>
<dbReference type="VEuPathDB" id="MicrosporidiaDB:ECANGB1_1902"/>
<dbReference type="GO" id="GO:0005829">
    <property type="term" value="C:cytosol"/>
    <property type="evidence" value="ECO:0007669"/>
    <property type="project" value="TreeGrafter"/>
</dbReference>
<comment type="catalytic activity">
    <reaction evidence="1">
        <text>aldehydo-D-ribose 5-phosphate = D-ribulose 5-phosphate</text>
        <dbReference type="Rhea" id="RHEA:14657"/>
        <dbReference type="ChEBI" id="CHEBI:58121"/>
        <dbReference type="ChEBI" id="CHEBI:58273"/>
        <dbReference type="EC" id="5.3.1.6"/>
    </reaction>
</comment>
<comment type="caution">
    <text evidence="9">The sequence shown here is derived from an EMBL/GenBank/DDBJ whole genome shotgun (WGS) entry which is preliminary data.</text>
</comment>